<organism evidence="1 2">
    <name type="scientific">Araneus ventricosus</name>
    <name type="common">Orbweaver spider</name>
    <name type="synonym">Epeira ventricosa</name>
    <dbReference type="NCBI Taxonomy" id="182803"/>
    <lineage>
        <taxon>Eukaryota</taxon>
        <taxon>Metazoa</taxon>
        <taxon>Ecdysozoa</taxon>
        <taxon>Arthropoda</taxon>
        <taxon>Chelicerata</taxon>
        <taxon>Arachnida</taxon>
        <taxon>Araneae</taxon>
        <taxon>Araneomorphae</taxon>
        <taxon>Entelegynae</taxon>
        <taxon>Araneoidea</taxon>
        <taxon>Araneidae</taxon>
        <taxon>Araneus</taxon>
    </lineage>
</organism>
<comment type="caution">
    <text evidence="1">The sequence shown here is derived from an EMBL/GenBank/DDBJ whole genome shotgun (WGS) entry which is preliminary data.</text>
</comment>
<evidence type="ECO:0000313" key="1">
    <source>
        <dbReference type="EMBL" id="GBM76170.1"/>
    </source>
</evidence>
<reference evidence="1 2" key="1">
    <citation type="journal article" date="2019" name="Sci. Rep.">
        <title>Orb-weaving spider Araneus ventricosus genome elucidates the spidroin gene catalogue.</title>
        <authorList>
            <person name="Kono N."/>
            <person name="Nakamura H."/>
            <person name="Ohtoshi R."/>
            <person name="Moran D.A.P."/>
            <person name="Shinohara A."/>
            <person name="Yoshida Y."/>
            <person name="Fujiwara M."/>
            <person name="Mori M."/>
            <person name="Tomita M."/>
            <person name="Arakawa K."/>
        </authorList>
    </citation>
    <scope>NUCLEOTIDE SEQUENCE [LARGE SCALE GENOMIC DNA]</scope>
</reference>
<protein>
    <submittedName>
        <fullName evidence="1">Uncharacterized protein</fullName>
    </submittedName>
</protein>
<name>A0A4Y2IF24_ARAVE</name>
<dbReference type="Proteomes" id="UP000499080">
    <property type="component" value="Unassembled WGS sequence"/>
</dbReference>
<dbReference type="AlphaFoldDB" id="A0A4Y2IF24"/>
<keyword evidence="2" id="KW-1185">Reference proteome</keyword>
<dbReference type="EMBL" id="BGPR01002604">
    <property type="protein sequence ID" value="GBM76170.1"/>
    <property type="molecule type" value="Genomic_DNA"/>
</dbReference>
<evidence type="ECO:0000313" key="2">
    <source>
        <dbReference type="Proteomes" id="UP000499080"/>
    </source>
</evidence>
<gene>
    <name evidence="1" type="ORF">AVEN_224129_1</name>
</gene>
<proteinExistence type="predicted"/>
<sequence>MSDAELQTYFEFELTQFPLSLFDEGGLRKTRKSVFYDLFSTTTVVHFTSACYVVDGAFLLRRVLCQEKESFSFILKKNVDYAKKHFKEGASIIFYGYPEDAEKSTKLVERIRRTKKHIAGYVMFDELLPATMSQEKFLSNDKNKQRLISMICVKFQKEGFVVKQVQKDADYLIIKSALEIEKSSQFVVVVGEDIDLLVIMTASTNSENIFCLKPGKDKAGDALYCAATLSIAPHNKGQYFVSSCVQWLRYHICSFQAGKKKFMNVLNSTELQYVVKIFRDKNSCPDEIDEVGQKVLIALYGVKN</sequence>
<accession>A0A4Y2IF24</accession>